<comment type="caution">
    <text evidence="21">The sequence shown here is derived from an EMBL/GenBank/DDBJ whole genome shotgun (WGS) entry which is preliminary data.</text>
</comment>
<dbReference type="PRINTS" id="PR00783">
    <property type="entry name" value="MINTRINSICP"/>
</dbReference>
<evidence type="ECO:0000313" key="21">
    <source>
        <dbReference type="EMBL" id="CAA7026657.1"/>
    </source>
</evidence>
<keyword evidence="8 18" id="KW-0812">Transmembrane</keyword>
<dbReference type="InterPro" id="IPR006204">
    <property type="entry name" value="GHMP_kinase_N_dom"/>
</dbReference>
<dbReference type="InterPro" id="IPR022357">
    <property type="entry name" value="MIP_CS"/>
</dbReference>
<evidence type="ECO:0000256" key="6">
    <source>
        <dbReference type="ARBA" id="ARBA00022516"/>
    </source>
</evidence>
<evidence type="ECO:0000259" key="20">
    <source>
        <dbReference type="Pfam" id="PF08544"/>
    </source>
</evidence>
<keyword evidence="5" id="KW-0813">Transport</keyword>
<dbReference type="InterPro" id="IPR013750">
    <property type="entry name" value="GHMP_kinase_C_dom"/>
</dbReference>
<keyword evidence="12" id="KW-0752">Steroid biosynthesis</keyword>
<dbReference type="Pfam" id="PF08544">
    <property type="entry name" value="GHMP_kinases_C"/>
    <property type="match status" value="1"/>
</dbReference>
<evidence type="ECO:0000256" key="4">
    <source>
        <dbReference type="ARBA" id="ARBA00012958"/>
    </source>
</evidence>
<evidence type="ECO:0000256" key="16">
    <source>
        <dbReference type="ARBA" id="ARBA00023221"/>
    </source>
</evidence>
<feature type="transmembrane region" description="Helical" evidence="18">
    <location>
        <begin position="195"/>
        <end position="216"/>
    </location>
</feature>
<sequence>MTEISDINAQTQTADSDIEDGGYGGDSRSSDLPRPLLSVSFVQKLIGEFVGTFTMIFAGCSAIVVNETYGKPVTLPGIALVWGLTVTVMIYSIGHVSGAHFNPAVSIAFASSRKFPFKQVPGYIAVQVLASTLAAAAIRLVFHLNDNVCSFKGDVYVGTFPSNSNTTSFIMEFIATFNLMFVISAVATDKRATGSFAGVAIGATVVLDILFSGKFLSYPPRFFGKPINILNYPHFLAFFNPALESKPDLPLLIPPVILLPPISNSPIISVDSESQAEIFGDSGLISDRFCHSLEMAVVASAPGKVLMTGGYLILERPNTGLVLSTNARFYAIVKPINEEVKPDSWAWQWTDVKLTSPQLSRESMYKLSLKQLTLQSVSASDSRNPFVEHAIQYAIAAAHLASDKDKEALHKLFLQGLDITILGSNDFYSYRNQIESLGLPLTPESLGTLAPFASITFNAEESNGGTCKPEVAKTGLGSSAAMTTAVVAALLHYLGVVDLSDPCKEGKFGCSDLDVIHMIAQTSHCLAQGKVGSGFDVSCAVYGSQRYVRFSPEVLSLSQVAVTGLPLHEVIGGILKGKWDHERTEFSLPPLMNLFLGEPGTGGSSTPSMVGAVKKWQMSDLEKARETWQKLSDANLELESKLNGLSKLAKDHWDVYLGIIKSCSVLTSEKWVLHATEPINEVIIRELLGAREAMVRIRVLMRQMGEAASVPIEPETQTQLLDSTMNAEGVLLAGVPGAGGFDAIFAITLGDSGSKLTQAWSAHNVLALLVREDPHGVCLESGDPRTTGITSGVSSVHLE</sequence>
<feature type="domain" description="GHMP kinase N-terminal" evidence="19">
    <location>
        <begin position="473"/>
        <end position="543"/>
    </location>
</feature>
<keyword evidence="7" id="KW-0808">Transferase</keyword>
<dbReference type="UniPathway" id="UPA00057">
    <property type="reaction ID" value="UER00099"/>
</dbReference>
<evidence type="ECO:0000256" key="3">
    <source>
        <dbReference type="ARBA" id="ARBA00006495"/>
    </source>
</evidence>
<dbReference type="Gene3D" id="1.20.1080.10">
    <property type="entry name" value="Glycerol uptake facilitator protein"/>
    <property type="match status" value="1"/>
</dbReference>
<dbReference type="GO" id="GO:0005524">
    <property type="term" value="F:ATP binding"/>
    <property type="evidence" value="ECO:0007669"/>
    <property type="project" value="UniProtKB-KW"/>
</dbReference>
<dbReference type="OrthoDB" id="10262935at2759"/>
<evidence type="ECO:0000256" key="7">
    <source>
        <dbReference type="ARBA" id="ARBA00022679"/>
    </source>
</evidence>
<evidence type="ECO:0000256" key="13">
    <source>
        <dbReference type="ARBA" id="ARBA00022989"/>
    </source>
</evidence>
<proteinExistence type="inferred from homology"/>
<dbReference type="GO" id="GO:0005777">
    <property type="term" value="C:peroxisome"/>
    <property type="evidence" value="ECO:0007669"/>
    <property type="project" value="TreeGrafter"/>
</dbReference>
<dbReference type="InterPro" id="IPR016005">
    <property type="entry name" value="Erg8"/>
</dbReference>
<evidence type="ECO:0000256" key="17">
    <source>
        <dbReference type="SAM" id="MobiDB-lite"/>
    </source>
</evidence>
<dbReference type="GO" id="GO:0004631">
    <property type="term" value="F:phosphomevalonate kinase activity"/>
    <property type="evidence" value="ECO:0007669"/>
    <property type="project" value="UniProtKB-EC"/>
</dbReference>
<dbReference type="Gene3D" id="3.30.70.890">
    <property type="entry name" value="GHMP kinase, C-terminal domain"/>
    <property type="match status" value="1"/>
</dbReference>
<name>A0A6D2IF08_9BRAS</name>
<comment type="pathway">
    <text evidence="2">Isoprenoid biosynthesis; isopentenyl diphosphate biosynthesis via mevalonate pathway; isopentenyl diphosphate from (R)-mevalonate: step 2/3.</text>
</comment>
<dbReference type="NCBIfam" id="TIGR01219">
    <property type="entry name" value="Pmev_kin_ERG8"/>
    <property type="match status" value="1"/>
</dbReference>
<dbReference type="GO" id="GO:0010142">
    <property type="term" value="P:farnesyl diphosphate biosynthetic process, mevalonate pathway"/>
    <property type="evidence" value="ECO:0007669"/>
    <property type="project" value="TreeGrafter"/>
</dbReference>
<dbReference type="GO" id="GO:0006694">
    <property type="term" value="P:steroid biosynthetic process"/>
    <property type="evidence" value="ECO:0007669"/>
    <property type="project" value="UniProtKB-KW"/>
</dbReference>
<evidence type="ECO:0000256" key="14">
    <source>
        <dbReference type="ARBA" id="ARBA00023098"/>
    </source>
</evidence>
<dbReference type="InterPro" id="IPR035102">
    <property type="entry name" value="Phosphomevalonate_kinase"/>
</dbReference>
<dbReference type="FunFam" id="3.30.230.10:FF:000069">
    <property type="entry name" value="Probable phosphomevalonate kinase"/>
    <property type="match status" value="1"/>
</dbReference>
<dbReference type="GO" id="GO:0019287">
    <property type="term" value="P:isopentenyl diphosphate biosynthetic process, mevalonate pathway"/>
    <property type="evidence" value="ECO:0007669"/>
    <property type="project" value="UniProtKB-UniPathway"/>
</dbReference>
<keyword evidence="10" id="KW-0418">Kinase</keyword>
<evidence type="ECO:0000256" key="8">
    <source>
        <dbReference type="ARBA" id="ARBA00022692"/>
    </source>
</evidence>
<keyword evidence="13 18" id="KW-1133">Transmembrane helix</keyword>
<dbReference type="InterPro" id="IPR036554">
    <property type="entry name" value="GHMP_kinase_C_sf"/>
</dbReference>
<dbReference type="Pfam" id="PF00230">
    <property type="entry name" value="MIP"/>
    <property type="match status" value="1"/>
</dbReference>
<evidence type="ECO:0000256" key="1">
    <source>
        <dbReference type="ARBA" id="ARBA00004141"/>
    </source>
</evidence>
<feature type="transmembrane region" description="Helical" evidence="18">
    <location>
        <begin position="169"/>
        <end position="188"/>
    </location>
</feature>
<evidence type="ECO:0000259" key="19">
    <source>
        <dbReference type="Pfam" id="PF00288"/>
    </source>
</evidence>
<dbReference type="SUPFAM" id="SSF54211">
    <property type="entry name" value="Ribosomal protein S5 domain 2-like"/>
    <property type="match status" value="1"/>
</dbReference>
<gene>
    <name evidence="21" type="ORF">MERR_LOCUS13892</name>
</gene>
<organism evidence="21 22">
    <name type="scientific">Microthlaspi erraticum</name>
    <dbReference type="NCBI Taxonomy" id="1685480"/>
    <lineage>
        <taxon>Eukaryota</taxon>
        <taxon>Viridiplantae</taxon>
        <taxon>Streptophyta</taxon>
        <taxon>Embryophyta</taxon>
        <taxon>Tracheophyta</taxon>
        <taxon>Spermatophyta</taxon>
        <taxon>Magnoliopsida</taxon>
        <taxon>eudicotyledons</taxon>
        <taxon>Gunneridae</taxon>
        <taxon>Pentapetalae</taxon>
        <taxon>rosids</taxon>
        <taxon>malvids</taxon>
        <taxon>Brassicales</taxon>
        <taxon>Brassicaceae</taxon>
        <taxon>Coluteocarpeae</taxon>
        <taxon>Microthlaspi</taxon>
    </lineage>
</organism>
<dbReference type="Proteomes" id="UP000467841">
    <property type="component" value="Unassembled WGS sequence"/>
</dbReference>
<dbReference type="InterPro" id="IPR014721">
    <property type="entry name" value="Ribsml_uS5_D2-typ_fold_subgr"/>
</dbReference>
<evidence type="ECO:0000256" key="9">
    <source>
        <dbReference type="ARBA" id="ARBA00022741"/>
    </source>
</evidence>
<dbReference type="PANTHER" id="PTHR31814">
    <property type="match status" value="1"/>
</dbReference>
<keyword evidence="6" id="KW-0444">Lipid biosynthesis</keyword>
<comment type="subcellular location">
    <subcellularLocation>
        <location evidence="1">Membrane</location>
        <topology evidence="1">Multi-pass membrane protein</topology>
    </subcellularLocation>
</comment>
<dbReference type="InterPro" id="IPR020568">
    <property type="entry name" value="Ribosomal_Su5_D2-typ_SF"/>
</dbReference>
<keyword evidence="22" id="KW-1185">Reference proteome</keyword>
<feature type="transmembrane region" description="Helical" evidence="18">
    <location>
        <begin position="45"/>
        <end position="65"/>
    </location>
</feature>
<reference evidence="21" key="1">
    <citation type="submission" date="2020-01" db="EMBL/GenBank/DDBJ databases">
        <authorList>
            <person name="Mishra B."/>
        </authorList>
    </citation>
    <scope>NUCLEOTIDE SEQUENCE [LARGE SCALE GENOMIC DNA]</scope>
</reference>
<keyword evidence="11" id="KW-0067">ATP-binding</keyword>
<evidence type="ECO:0000256" key="15">
    <source>
        <dbReference type="ARBA" id="ARBA00023136"/>
    </source>
</evidence>
<dbReference type="EC" id="2.7.4.2" evidence="4"/>
<dbReference type="PANTHER" id="PTHR31814:SF2">
    <property type="entry name" value="PHOSPHOMEVALONATE KINASE"/>
    <property type="match status" value="1"/>
</dbReference>
<dbReference type="Gene3D" id="3.30.230.10">
    <property type="match status" value="1"/>
</dbReference>
<feature type="transmembrane region" description="Helical" evidence="18">
    <location>
        <begin position="77"/>
        <end position="99"/>
    </location>
</feature>
<evidence type="ECO:0000256" key="18">
    <source>
        <dbReference type="SAM" id="Phobius"/>
    </source>
</evidence>
<evidence type="ECO:0000256" key="2">
    <source>
        <dbReference type="ARBA" id="ARBA00005017"/>
    </source>
</evidence>
<feature type="transmembrane region" description="Helical" evidence="18">
    <location>
        <begin position="120"/>
        <end position="142"/>
    </location>
</feature>
<protein>
    <recommendedName>
        <fullName evidence="4">phosphomevalonate kinase</fullName>
        <ecNumber evidence="4">2.7.4.2</ecNumber>
    </recommendedName>
</protein>
<evidence type="ECO:0000313" key="22">
    <source>
        <dbReference type="Proteomes" id="UP000467841"/>
    </source>
</evidence>
<dbReference type="AlphaFoldDB" id="A0A6D2IF08"/>
<dbReference type="PROSITE" id="PS00221">
    <property type="entry name" value="MIP"/>
    <property type="match status" value="1"/>
</dbReference>
<accession>A0A6D2IF08</accession>
<dbReference type="InterPro" id="IPR000425">
    <property type="entry name" value="MIP"/>
</dbReference>
<evidence type="ECO:0000256" key="10">
    <source>
        <dbReference type="ARBA" id="ARBA00022777"/>
    </source>
</evidence>
<dbReference type="GO" id="GO:0015267">
    <property type="term" value="F:channel activity"/>
    <property type="evidence" value="ECO:0007669"/>
    <property type="project" value="InterPro"/>
</dbReference>
<keyword evidence="15 18" id="KW-0472">Membrane</keyword>
<keyword evidence="16" id="KW-0753">Steroid metabolism</keyword>
<keyword evidence="14" id="KW-0443">Lipid metabolism</keyword>
<dbReference type="InterPro" id="IPR023271">
    <property type="entry name" value="Aquaporin-like"/>
</dbReference>
<dbReference type="Pfam" id="PF00288">
    <property type="entry name" value="GHMP_kinases_N"/>
    <property type="match status" value="1"/>
</dbReference>
<keyword evidence="9" id="KW-0547">Nucleotide-binding</keyword>
<comment type="similarity">
    <text evidence="3">Belongs to the GHMP kinase family. Mevalonate kinase subfamily.</text>
</comment>
<feature type="domain" description="GHMP kinase C-terminal" evidence="20">
    <location>
        <begin position="694"/>
        <end position="763"/>
    </location>
</feature>
<dbReference type="EMBL" id="CACVBM020001052">
    <property type="protein sequence ID" value="CAA7026657.1"/>
    <property type="molecule type" value="Genomic_DNA"/>
</dbReference>
<evidence type="ECO:0000256" key="12">
    <source>
        <dbReference type="ARBA" id="ARBA00022955"/>
    </source>
</evidence>
<evidence type="ECO:0000256" key="11">
    <source>
        <dbReference type="ARBA" id="ARBA00022840"/>
    </source>
</evidence>
<dbReference type="SUPFAM" id="SSF81338">
    <property type="entry name" value="Aquaporin-like"/>
    <property type="match status" value="1"/>
</dbReference>
<evidence type="ECO:0000256" key="5">
    <source>
        <dbReference type="ARBA" id="ARBA00022448"/>
    </source>
</evidence>
<dbReference type="GO" id="GO:0016020">
    <property type="term" value="C:membrane"/>
    <property type="evidence" value="ECO:0007669"/>
    <property type="project" value="UniProtKB-SubCell"/>
</dbReference>
<feature type="region of interest" description="Disordered" evidence="17">
    <location>
        <begin position="1"/>
        <end position="30"/>
    </location>
</feature>
<feature type="compositionally biased region" description="Polar residues" evidence="17">
    <location>
        <begin position="1"/>
        <end position="15"/>
    </location>
</feature>